<sequence>MESESWEALCNRCGACCFEKKIDRQGNILTTSIPCRFLDIHNRTCRIYAQRLEVEEDCIKLTPEIITEISWLPEECAYRNLIKES</sequence>
<dbReference type="PANTHER" id="PTHR37421:SF1">
    <property type="entry name" value="UPF0260 PROTEIN YCGN"/>
    <property type="match status" value="1"/>
</dbReference>
<dbReference type="PANTHER" id="PTHR37421">
    <property type="entry name" value="UPF0260 PROTEIN YCGN"/>
    <property type="match status" value="1"/>
</dbReference>
<dbReference type="EMBL" id="FNQN01000003">
    <property type="protein sequence ID" value="SEA15604.1"/>
    <property type="molecule type" value="Genomic_DNA"/>
</dbReference>
<dbReference type="AlphaFoldDB" id="A0A1H3YX34"/>
<evidence type="ECO:0000313" key="2">
    <source>
        <dbReference type="Proteomes" id="UP000199409"/>
    </source>
</evidence>
<dbReference type="OrthoDB" id="9786855at2"/>
<dbReference type="STRING" id="37625.SAMN05660420_01411"/>
<reference evidence="1 2" key="1">
    <citation type="submission" date="2016-10" db="EMBL/GenBank/DDBJ databases">
        <authorList>
            <person name="de Groot N.N."/>
        </authorList>
    </citation>
    <scope>NUCLEOTIDE SEQUENCE [LARGE SCALE GENOMIC DNA]</scope>
    <source>
        <strain evidence="1 2">DSM 7343</strain>
    </source>
</reference>
<accession>A0A1H3YX34</accession>
<dbReference type="RefSeq" id="WP_092346123.1">
    <property type="nucleotide sequence ID" value="NZ_FNQN01000003.1"/>
</dbReference>
<dbReference type="InterPro" id="IPR005358">
    <property type="entry name" value="Puta_zinc/iron-chelating_dom"/>
</dbReference>
<name>A0A1H3YX34_9BACT</name>
<gene>
    <name evidence="1" type="ORF">SAMN05660420_01411</name>
</gene>
<organism evidence="1 2">
    <name type="scientific">Desulfuromusa kysingii</name>
    <dbReference type="NCBI Taxonomy" id="37625"/>
    <lineage>
        <taxon>Bacteria</taxon>
        <taxon>Pseudomonadati</taxon>
        <taxon>Thermodesulfobacteriota</taxon>
        <taxon>Desulfuromonadia</taxon>
        <taxon>Desulfuromonadales</taxon>
        <taxon>Geopsychrobacteraceae</taxon>
        <taxon>Desulfuromusa</taxon>
    </lineage>
</organism>
<evidence type="ECO:0000313" key="1">
    <source>
        <dbReference type="EMBL" id="SEA15604.1"/>
    </source>
</evidence>
<protein>
    <submittedName>
        <fullName evidence="1">Uncharacterized protein</fullName>
    </submittedName>
</protein>
<keyword evidence="2" id="KW-1185">Reference proteome</keyword>
<dbReference type="Proteomes" id="UP000199409">
    <property type="component" value="Unassembled WGS sequence"/>
</dbReference>
<dbReference type="InterPro" id="IPR008228">
    <property type="entry name" value="UCP006173"/>
</dbReference>
<proteinExistence type="predicted"/>
<dbReference type="Pfam" id="PF03692">
    <property type="entry name" value="CxxCxxCC"/>
    <property type="match status" value="1"/>
</dbReference>